<proteinExistence type="predicted"/>
<evidence type="ECO:0000313" key="4">
    <source>
        <dbReference type="Proteomes" id="UP001278050"/>
    </source>
</evidence>
<evidence type="ECO:0000313" key="3">
    <source>
        <dbReference type="Proteomes" id="UP000182413"/>
    </source>
</evidence>
<dbReference type="Proteomes" id="UP001278050">
    <property type="component" value="Unassembled WGS sequence"/>
</dbReference>
<evidence type="ECO:0000313" key="2">
    <source>
        <dbReference type="EMBL" id="SDD86848.1"/>
    </source>
</evidence>
<keyword evidence="4" id="KW-1185">Reference proteome</keyword>
<dbReference type="EMBL" id="FNAE01000001">
    <property type="protein sequence ID" value="SDD86848.1"/>
    <property type="molecule type" value="Genomic_DNA"/>
</dbReference>
<organism evidence="2 3">
    <name type="scientific">Ectopseudomonas alcaliphila</name>
    <dbReference type="NCBI Taxonomy" id="101564"/>
    <lineage>
        <taxon>Bacteria</taxon>
        <taxon>Pseudomonadati</taxon>
        <taxon>Pseudomonadota</taxon>
        <taxon>Gammaproteobacteria</taxon>
        <taxon>Pseudomonadales</taxon>
        <taxon>Pseudomonadaceae</taxon>
        <taxon>Ectopseudomonas</taxon>
    </lineage>
</organism>
<dbReference type="SUPFAM" id="SSF53756">
    <property type="entry name" value="UDP-Glycosyltransferase/glycogen phosphorylase"/>
    <property type="match status" value="1"/>
</dbReference>
<protein>
    <submittedName>
        <fullName evidence="2">Glycosyltransferase family 9 (Heptosyltransferase)</fullName>
    </submittedName>
    <submittedName>
        <fullName evidence="1">Glycosyltransferase family 9 protein</fullName>
    </submittedName>
</protein>
<evidence type="ECO:0000313" key="1">
    <source>
        <dbReference type="EMBL" id="MDX5992501.1"/>
    </source>
</evidence>
<dbReference type="GO" id="GO:0016757">
    <property type="term" value="F:glycosyltransferase activity"/>
    <property type="evidence" value="ECO:0007669"/>
    <property type="project" value="InterPro"/>
</dbReference>
<dbReference type="RefSeq" id="WP_074676339.1">
    <property type="nucleotide sequence ID" value="NZ_CBCSET010000001.1"/>
</dbReference>
<name>A0A1G6Y8X5_9GAMM</name>
<dbReference type="InterPro" id="IPR002201">
    <property type="entry name" value="Glyco_trans_9"/>
</dbReference>
<reference evidence="1 4" key="2">
    <citation type="submission" date="2023-11" db="EMBL/GenBank/DDBJ databases">
        <title>MicrobeMod: A computational toolkit for identifying prokaryotic methylation and restriction-modification with nanopore sequencing.</title>
        <authorList>
            <person name="Crits-Christoph A."/>
            <person name="Kang S.C."/>
            <person name="Lee H."/>
            <person name="Ostrov N."/>
        </authorList>
    </citation>
    <scope>NUCLEOTIDE SEQUENCE [LARGE SCALE GENOMIC DNA]</scope>
    <source>
        <strain evidence="1 4">ATCC BAA-571</strain>
    </source>
</reference>
<keyword evidence="2" id="KW-0808">Transferase</keyword>
<dbReference type="AlphaFoldDB" id="A0A1G6Y8X5"/>
<dbReference type="OrthoDB" id="7025314at2"/>
<sequence>MSESKTLIAPGVKVALVPCPALGDTTLFLRLAWRLQTAGAQVSLASASLASIREYLPGLEVVGGTPDVVALAACNDLVICAIDWQVDVPLSNVAYLAGKKLPRGFKPEQQPVSLRGREIAGAHNVICRDPKAGKSMVQWIDLYAEEILELDLTQPVAGLQAMPAQPADAERRIAIFPTTPHTSKNFSCSGFRRLARRLVARGWLVEFVGIPAEQQMLSAAYPGYSVHAFNDLKGLVDFLRTCSVVISNDSGGGHLGSLMGLRTFTITRRRSDFTWRPGFNELNSVINPVLSFKWLGKTVWRPFIPLRRIVQALPSWKGKQA</sequence>
<gene>
    <name evidence="2" type="ORF">SAMN05216575_1011474</name>
    <name evidence="1" type="ORF">SIM71_10585</name>
</gene>
<dbReference type="Gene3D" id="3.40.50.2000">
    <property type="entry name" value="Glycogen Phosphorylase B"/>
    <property type="match status" value="1"/>
</dbReference>
<dbReference type="Proteomes" id="UP000182413">
    <property type="component" value="Unassembled WGS sequence"/>
</dbReference>
<dbReference type="Pfam" id="PF01075">
    <property type="entry name" value="Glyco_transf_9"/>
    <property type="match status" value="1"/>
</dbReference>
<dbReference type="EMBL" id="JAWXXP010000001">
    <property type="protein sequence ID" value="MDX5992501.1"/>
    <property type="molecule type" value="Genomic_DNA"/>
</dbReference>
<reference evidence="2 3" key="1">
    <citation type="submission" date="2016-10" db="EMBL/GenBank/DDBJ databases">
        <authorList>
            <person name="de Groot N.N."/>
        </authorList>
    </citation>
    <scope>NUCLEOTIDE SEQUENCE [LARGE SCALE GENOMIC DNA]</scope>
    <source>
        <strain evidence="2 3">JCM 10630</strain>
    </source>
</reference>
<accession>A0A1G6Y8X5</accession>